<dbReference type="InterPro" id="IPR050325">
    <property type="entry name" value="Prot/Nucl_acid_deglycase"/>
</dbReference>
<feature type="domain" description="DJ-1/PfpI" evidence="4">
    <location>
        <begin position="28"/>
        <end position="226"/>
    </location>
</feature>
<protein>
    <recommendedName>
        <fullName evidence="4">DJ-1/PfpI domain-containing protein</fullName>
    </recommendedName>
</protein>
<dbReference type="GO" id="GO:0016829">
    <property type="term" value="F:lyase activity"/>
    <property type="evidence" value="ECO:0007669"/>
    <property type="project" value="UniProtKB-KW"/>
</dbReference>
<dbReference type="InterPro" id="IPR002818">
    <property type="entry name" value="DJ-1/PfpI"/>
</dbReference>
<evidence type="ECO:0000256" key="2">
    <source>
        <dbReference type="ARBA" id="ARBA00023239"/>
    </source>
</evidence>
<dbReference type="EMBL" id="JBJQOH010000004">
    <property type="protein sequence ID" value="KAL3690468.1"/>
    <property type="molecule type" value="Genomic_DNA"/>
</dbReference>
<proteinExistence type="inferred from homology"/>
<dbReference type="AlphaFoldDB" id="A0ABD3HFW5"/>
<evidence type="ECO:0000313" key="5">
    <source>
        <dbReference type="EMBL" id="KAL3690468.1"/>
    </source>
</evidence>
<keyword evidence="1" id="KW-0346">Stress response</keyword>
<evidence type="ECO:0000313" key="6">
    <source>
        <dbReference type="Proteomes" id="UP001633002"/>
    </source>
</evidence>
<organism evidence="5 6">
    <name type="scientific">Riccia sorocarpa</name>
    <dbReference type="NCBI Taxonomy" id="122646"/>
    <lineage>
        <taxon>Eukaryota</taxon>
        <taxon>Viridiplantae</taxon>
        <taxon>Streptophyta</taxon>
        <taxon>Embryophyta</taxon>
        <taxon>Marchantiophyta</taxon>
        <taxon>Marchantiopsida</taxon>
        <taxon>Marchantiidae</taxon>
        <taxon>Marchantiales</taxon>
        <taxon>Ricciaceae</taxon>
        <taxon>Riccia</taxon>
    </lineage>
</organism>
<dbReference type="InterPro" id="IPR029062">
    <property type="entry name" value="Class_I_gatase-like"/>
</dbReference>
<gene>
    <name evidence="5" type="ORF">R1sor_016777</name>
</gene>
<dbReference type="PANTHER" id="PTHR48094">
    <property type="entry name" value="PROTEIN/NUCLEIC ACID DEGLYCASE DJ-1-RELATED"/>
    <property type="match status" value="1"/>
</dbReference>
<comment type="caution">
    <text evidence="5">The sequence shown here is derived from an EMBL/GenBank/DDBJ whole genome shotgun (WGS) entry which is preliminary data.</text>
</comment>
<evidence type="ECO:0000259" key="4">
    <source>
        <dbReference type="Pfam" id="PF01965"/>
    </source>
</evidence>
<sequence>MAGKRILILSTSHDKLLSGEPTGLWAEELIAAYNVFIKAGAHVDVVTLKGGPIPIDAGSLAEGFVTPEVKTFFETEHLKHIVENSKPIHEFKDAAQSYDAIYIPGGHGVVFDLPSDKRSIDLVESFWAANKIVSSVCHGPAALTAVKQPNGDPIVKGRRVAGFTNSEEEAVGKTKKVPFLLEDKLVELGGKHEKVADWQPFAIRDGQLITGQNPASSVKVADLVVEAIGA</sequence>
<dbReference type="Gene3D" id="3.40.50.880">
    <property type="match status" value="1"/>
</dbReference>
<accession>A0ABD3HFW5</accession>
<evidence type="ECO:0000256" key="1">
    <source>
        <dbReference type="ARBA" id="ARBA00023016"/>
    </source>
</evidence>
<dbReference type="Proteomes" id="UP001633002">
    <property type="component" value="Unassembled WGS sequence"/>
</dbReference>
<evidence type="ECO:0000256" key="3">
    <source>
        <dbReference type="ARBA" id="ARBA00038493"/>
    </source>
</evidence>
<reference evidence="5 6" key="1">
    <citation type="submission" date="2024-09" db="EMBL/GenBank/DDBJ databases">
        <title>Chromosome-scale assembly of Riccia sorocarpa.</title>
        <authorList>
            <person name="Paukszto L."/>
        </authorList>
    </citation>
    <scope>NUCLEOTIDE SEQUENCE [LARGE SCALE GENOMIC DNA]</scope>
    <source>
        <strain evidence="5">LP-2024</strain>
        <tissue evidence="5">Aerial parts of the thallus</tissue>
    </source>
</reference>
<dbReference type="Pfam" id="PF01965">
    <property type="entry name" value="DJ-1_PfpI"/>
    <property type="match status" value="1"/>
</dbReference>
<dbReference type="PANTHER" id="PTHR48094:SF11">
    <property type="entry name" value="GLUTATHIONE-INDEPENDENT GLYOXALASE HSP31-RELATED"/>
    <property type="match status" value="1"/>
</dbReference>
<keyword evidence="2" id="KW-0456">Lyase</keyword>
<dbReference type="SUPFAM" id="SSF52317">
    <property type="entry name" value="Class I glutamine amidotransferase-like"/>
    <property type="match status" value="1"/>
</dbReference>
<keyword evidence="6" id="KW-1185">Reference proteome</keyword>
<comment type="similarity">
    <text evidence="3">Belongs to the peptidase C56 family. HSP31-like subfamily.</text>
</comment>
<name>A0ABD3HFW5_9MARC</name>
<dbReference type="CDD" id="cd03141">
    <property type="entry name" value="GATase1_Hsp31_like"/>
    <property type="match status" value="1"/>
</dbReference>